<dbReference type="InterPro" id="IPR025857">
    <property type="entry name" value="MacB_PCD"/>
</dbReference>
<feature type="transmembrane region" description="Helical" evidence="6">
    <location>
        <begin position="436"/>
        <end position="455"/>
    </location>
</feature>
<dbReference type="RefSeq" id="WP_345209518.1">
    <property type="nucleotide sequence ID" value="NZ_BAABFT010000001.1"/>
</dbReference>
<dbReference type="PANTHER" id="PTHR30572">
    <property type="entry name" value="MEMBRANE COMPONENT OF TRANSPORTER-RELATED"/>
    <property type="match status" value="1"/>
</dbReference>
<keyword evidence="4 6" id="KW-1133">Transmembrane helix</keyword>
<feature type="transmembrane region" description="Helical" evidence="6">
    <location>
        <begin position="381"/>
        <end position="409"/>
    </location>
</feature>
<evidence type="ECO:0000259" key="8">
    <source>
        <dbReference type="Pfam" id="PF12704"/>
    </source>
</evidence>
<feature type="transmembrane region" description="Helical" evidence="6">
    <location>
        <begin position="681"/>
        <end position="707"/>
    </location>
</feature>
<feature type="transmembrane region" description="Helical" evidence="6">
    <location>
        <begin position="296"/>
        <end position="314"/>
    </location>
</feature>
<sequence>MIKNYFKIAWRNIVRHKAYSAINISGLMVGIAACLLIFVVVQYELSFNKDNKNFNNIYHLVTQSYQGNEVGYNPGVSVPALEALRVDMPEAKVAAFNTSYGSQLTVTDGVSGTNDKKFLEDIGVAFVEPQYFEIFDGKWLAGNKAVLGEPNTVVLDKSTATKYFGDWKNAEGKALKMDNLIDLKVGGVIEDVPSNSDFPFKVMVSYITWKSYGKDYNYSAEWGSISSNHQIYMLLPKNYTAASLNNRLKAFSNKHYKEGIRSNLILSQPLSDMHFDVKFGNSTGDHVTTKATLRTLTFIGVLIIIMASINFINLTTAQSVSRSKEVGIRKVLGSNRKQLILQIIGETAIIVMCAGLLAIGIAKLGMPYLQNIASVPKDLSLFNTGTIVFFVVVVVTVILLSGIYPALILSGFKPVLAIKNKITAASVGGVSLRRGLVVAQFAISQLLIIGTIVAINQMNYVNNADLGFSKDAVLVIPGYTDSLSLQKMDAFKQRLLQNPKVKAVSFASDVPSSENNWGSNFYFNNSNEDGEFTVFRKMGDVDYFKTFGLKFAAGNGYTQSDTANQAVVNETFVQKLGIKNPKDIIGKMVKIGGRTPWIPIVGVVKDFKTNSLRDAIKPMVITPIKKFESQLAVKIQVADITGTVADIKQQWESTYPDYAYNGYFMDERIAQFYKQENQLALVYKIFAGIAIFISCLGLYGLVSYMAVQRTREVGIRKVLGASITSIIFLFSKEFIVLLGISFLIAMPTAWYMMNGWLQNFAYRIELGAGVFILAIVVSVLIACLTFGYKAITTALINPVKSLRGE</sequence>
<dbReference type="EMBL" id="BAABFT010000001">
    <property type="protein sequence ID" value="GAA4311219.1"/>
    <property type="molecule type" value="Genomic_DNA"/>
</dbReference>
<evidence type="ECO:0000313" key="10">
    <source>
        <dbReference type="Proteomes" id="UP001500582"/>
    </source>
</evidence>
<feature type="domain" description="ABC3 transporter permease C-terminal" evidence="7">
    <location>
        <begin position="685"/>
        <end position="791"/>
    </location>
</feature>
<evidence type="ECO:0000256" key="6">
    <source>
        <dbReference type="SAM" id="Phobius"/>
    </source>
</evidence>
<evidence type="ECO:0000313" key="9">
    <source>
        <dbReference type="EMBL" id="GAA4311219.1"/>
    </source>
</evidence>
<keyword evidence="2" id="KW-1003">Cell membrane</keyword>
<feature type="domain" description="MacB-like periplasmic core" evidence="8">
    <location>
        <begin position="448"/>
        <end position="636"/>
    </location>
</feature>
<feature type="transmembrane region" description="Helical" evidence="6">
    <location>
        <begin position="339"/>
        <end position="361"/>
    </location>
</feature>
<feature type="transmembrane region" description="Helical" evidence="6">
    <location>
        <begin position="766"/>
        <end position="788"/>
    </location>
</feature>
<protein>
    <submittedName>
        <fullName evidence="9">ABC transporter permease</fullName>
    </submittedName>
</protein>
<feature type="domain" description="MacB-like periplasmic core" evidence="8">
    <location>
        <begin position="20"/>
        <end position="250"/>
    </location>
</feature>
<dbReference type="Pfam" id="PF12704">
    <property type="entry name" value="MacB_PCD"/>
    <property type="match status" value="2"/>
</dbReference>
<dbReference type="PROSITE" id="PS51257">
    <property type="entry name" value="PROKAR_LIPOPROTEIN"/>
    <property type="match status" value="1"/>
</dbReference>
<keyword evidence="10" id="KW-1185">Reference proteome</keyword>
<feature type="domain" description="ABC3 transporter permease C-terminal" evidence="7">
    <location>
        <begin position="298"/>
        <end position="411"/>
    </location>
</feature>
<evidence type="ECO:0000256" key="2">
    <source>
        <dbReference type="ARBA" id="ARBA00022475"/>
    </source>
</evidence>
<dbReference type="PANTHER" id="PTHR30572:SF18">
    <property type="entry name" value="ABC-TYPE MACROLIDE FAMILY EXPORT SYSTEM PERMEASE COMPONENT 2"/>
    <property type="match status" value="1"/>
</dbReference>
<dbReference type="Proteomes" id="UP001500582">
    <property type="component" value="Unassembled WGS sequence"/>
</dbReference>
<reference evidence="10" key="1">
    <citation type="journal article" date="2019" name="Int. J. Syst. Evol. Microbiol.">
        <title>The Global Catalogue of Microorganisms (GCM) 10K type strain sequencing project: providing services to taxonomists for standard genome sequencing and annotation.</title>
        <authorList>
            <consortium name="The Broad Institute Genomics Platform"/>
            <consortium name="The Broad Institute Genome Sequencing Center for Infectious Disease"/>
            <person name="Wu L."/>
            <person name="Ma J."/>
        </authorList>
    </citation>
    <scope>NUCLEOTIDE SEQUENCE [LARGE SCALE GENOMIC DNA]</scope>
    <source>
        <strain evidence="10">JCM 17705</strain>
    </source>
</reference>
<name>A0ABP8FUM6_9SPHI</name>
<keyword evidence="3 6" id="KW-0812">Transmembrane</keyword>
<comment type="caution">
    <text evidence="9">The sequence shown here is derived from an EMBL/GenBank/DDBJ whole genome shotgun (WGS) entry which is preliminary data.</text>
</comment>
<comment type="subcellular location">
    <subcellularLocation>
        <location evidence="1">Cell membrane</location>
        <topology evidence="1">Multi-pass membrane protein</topology>
    </subcellularLocation>
</comment>
<keyword evidence="5 6" id="KW-0472">Membrane</keyword>
<evidence type="ECO:0000256" key="3">
    <source>
        <dbReference type="ARBA" id="ARBA00022692"/>
    </source>
</evidence>
<gene>
    <name evidence="9" type="ORF">GCM10023149_06140</name>
</gene>
<dbReference type="Pfam" id="PF02687">
    <property type="entry name" value="FtsX"/>
    <property type="match status" value="2"/>
</dbReference>
<evidence type="ECO:0000256" key="1">
    <source>
        <dbReference type="ARBA" id="ARBA00004651"/>
    </source>
</evidence>
<evidence type="ECO:0000259" key="7">
    <source>
        <dbReference type="Pfam" id="PF02687"/>
    </source>
</evidence>
<feature type="transmembrane region" description="Helical" evidence="6">
    <location>
        <begin position="719"/>
        <end position="746"/>
    </location>
</feature>
<evidence type="ECO:0000256" key="5">
    <source>
        <dbReference type="ARBA" id="ARBA00023136"/>
    </source>
</evidence>
<dbReference type="InterPro" id="IPR003838">
    <property type="entry name" value="ABC3_permease_C"/>
</dbReference>
<proteinExistence type="predicted"/>
<accession>A0ABP8FUM6</accession>
<feature type="transmembrane region" description="Helical" evidence="6">
    <location>
        <begin position="21"/>
        <end position="43"/>
    </location>
</feature>
<organism evidence="9 10">
    <name type="scientific">Mucilaginibacter gynuensis</name>
    <dbReference type="NCBI Taxonomy" id="1302236"/>
    <lineage>
        <taxon>Bacteria</taxon>
        <taxon>Pseudomonadati</taxon>
        <taxon>Bacteroidota</taxon>
        <taxon>Sphingobacteriia</taxon>
        <taxon>Sphingobacteriales</taxon>
        <taxon>Sphingobacteriaceae</taxon>
        <taxon>Mucilaginibacter</taxon>
    </lineage>
</organism>
<evidence type="ECO:0000256" key="4">
    <source>
        <dbReference type="ARBA" id="ARBA00022989"/>
    </source>
</evidence>
<dbReference type="InterPro" id="IPR050250">
    <property type="entry name" value="Macrolide_Exporter_MacB"/>
</dbReference>